<dbReference type="SUPFAM" id="SSF49299">
    <property type="entry name" value="PKD domain"/>
    <property type="match status" value="1"/>
</dbReference>
<evidence type="ECO:0000256" key="3">
    <source>
        <dbReference type="ARBA" id="ARBA00022729"/>
    </source>
</evidence>
<dbReference type="PANTHER" id="PTHR40088">
    <property type="entry name" value="PECTATE LYASE (EUROFUNG)"/>
    <property type="match status" value="1"/>
</dbReference>
<dbReference type="Gene3D" id="2.160.20.10">
    <property type="entry name" value="Single-stranded right-handed beta-helix, Pectin lyase-like"/>
    <property type="match status" value="1"/>
</dbReference>
<dbReference type="EMBL" id="VIVR01000001">
    <property type="protein sequence ID" value="TWE18457.1"/>
    <property type="molecule type" value="Genomic_DNA"/>
</dbReference>
<keyword evidence="2" id="KW-0964">Secreted</keyword>
<reference evidence="5 6" key="1">
    <citation type="submission" date="2019-06" db="EMBL/GenBank/DDBJ databases">
        <title>Sequencing the genomes of 1000 actinobacteria strains.</title>
        <authorList>
            <person name="Klenk H.-P."/>
        </authorList>
    </citation>
    <scope>NUCLEOTIDE SEQUENCE [LARGE SCALE GENOMIC DNA]</scope>
    <source>
        <strain evidence="5 6">DSM 41649</strain>
    </source>
</reference>
<dbReference type="GO" id="GO:0005576">
    <property type="term" value="C:extracellular region"/>
    <property type="evidence" value="ECO:0007669"/>
    <property type="project" value="UniProtKB-SubCell"/>
</dbReference>
<accession>A0A561ES73</accession>
<comment type="caution">
    <text evidence="5">The sequence shown here is derived from an EMBL/GenBank/DDBJ whole genome shotgun (WGS) entry which is preliminary data.</text>
</comment>
<dbReference type="InterPro" id="IPR000601">
    <property type="entry name" value="PKD_dom"/>
</dbReference>
<comment type="subcellular location">
    <subcellularLocation>
        <location evidence="1">Secreted</location>
    </subcellularLocation>
</comment>
<evidence type="ECO:0000259" key="4">
    <source>
        <dbReference type="PROSITE" id="PS50093"/>
    </source>
</evidence>
<dbReference type="GO" id="GO:0005975">
    <property type="term" value="P:carbohydrate metabolic process"/>
    <property type="evidence" value="ECO:0007669"/>
    <property type="project" value="UniProtKB-ARBA"/>
</dbReference>
<feature type="domain" description="PKD" evidence="4">
    <location>
        <begin position="418"/>
        <end position="454"/>
    </location>
</feature>
<dbReference type="OrthoDB" id="3275941at2"/>
<dbReference type="InterPro" id="IPR052052">
    <property type="entry name" value="Polysaccharide_Lyase_9"/>
</dbReference>
<evidence type="ECO:0000256" key="1">
    <source>
        <dbReference type="ARBA" id="ARBA00004613"/>
    </source>
</evidence>
<sequence length="848" mass="85021">MRIARFLAGTGVIVLGVAVLPGIAHAEPAGGTLYVSPSQACSDSGTGSEAAPFCTVQAAADVAAAGQTVVVHPAAYREKVTITRSGTAAAPITFRTSSKVAKAGFFVDTLAVTGASHLRFEGAQGANIVVSGSSDVWFDNALLSLGTLHVTDGSTGVSLTRSEIYNRSSGTGSPIVVDKGSAKTVISGNIAYPPTDSQSPAPLISVDGATGTAVTGNTLRVTCGAAVGVGGKATTTTVENNVVTVSPSGGSCKPPALVRVSGDSAAQTRSAYNLFDLPASAAVYDWAGTSYSSLPAFRSATGQGAHDLTGSADERSNSLCGGRYAPAEGSPAIDSADATAPGALATDFWGTARADDPGVANSGTGAGYHDRGALELTNCMDLGPYDGGAPAKAYGARGVWVPVTVYQNWALPGKITVDWGDGTTSSDQFTGTQTVPVRHSYDRPGTYSATITATAGGLTRTRTVSATTEGSQYRPVAPTRVLDTRNGTGTGGVTAAVPARGVQHLDLTGVLPTADVTGVVVNITAVNPGADGFVTAYATGTERPATSALNFTRGAVVANLATLNSGKIDLFNGASAATDLVVDLEGYYLKGAGDGYHPVSPTRLLDTRAATAARPAQKVPAGGTVTVKVAGSGSVPKEATAAALNVTEADATAAGFITAYPAGTERPTASNLNFTAGAIVPNSAVVPLGSDGSVTFHNGSSAPVSLVVDLQGYYSPTGGLAFAAVQPQRVLDTRDGTGVENSVARPVPAQGVAKAGLGWLGAWGPFGHEDAKAAVLTTTVTRPASPGYLTVYPSGVSRPTASNLNFTANQTLAALTVTGLGPDAHASFFNGSGGTVDVISDVTGYFFA</sequence>
<dbReference type="InterPro" id="IPR013783">
    <property type="entry name" value="Ig-like_fold"/>
</dbReference>
<dbReference type="InterPro" id="IPR035986">
    <property type="entry name" value="PKD_dom_sf"/>
</dbReference>
<dbReference type="RefSeq" id="WP_145791758.1">
    <property type="nucleotide sequence ID" value="NZ_BAAABR010000006.1"/>
</dbReference>
<evidence type="ECO:0000313" key="6">
    <source>
        <dbReference type="Proteomes" id="UP000318416"/>
    </source>
</evidence>
<dbReference type="InterPro" id="IPR011050">
    <property type="entry name" value="Pectin_lyase_fold/virulence"/>
</dbReference>
<name>A0A561ES73_9ACTN</name>
<dbReference type="InterPro" id="IPR012334">
    <property type="entry name" value="Pectin_lyas_fold"/>
</dbReference>
<evidence type="ECO:0000256" key="2">
    <source>
        <dbReference type="ARBA" id="ARBA00022525"/>
    </source>
</evidence>
<gene>
    <name evidence="5" type="ORF">FB465_3532</name>
</gene>
<dbReference type="Gene3D" id="2.60.40.10">
    <property type="entry name" value="Immunoglobulins"/>
    <property type="match status" value="1"/>
</dbReference>
<dbReference type="GO" id="GO:0016837">
    <property type="term" value="F:carbon-oxygen lyase activity, acting on polysaccharides"/>
    <property type="evidence" value="ECO:0007669"/>
    <property type="project" value="TreeGrafter"/>
</dbReference>
<dbReference type="PROSITE" id="PS50093">
    <property type="entry name" value="PKD"/>
    <property type="match status" value="1"/>
</dbReference>
<dbReference type="PANTHER" id="PTHR40088:SF2">
    <property type="entry name" value="SECRETED SUGAR HYDROLASE"/>
    <property type="match status" value="1"/>
</dbReference>
<evidence type="ECO:0000313" key="5">
    <source>
        <dbReference type="EMBL" id="TWE18457.1"/>
    </source>
</evidence>
<proteinExistence type="predicted"/>
<dbReference type="SUPFAM" id="SSF51126">
    <property type="entry name" value="Pectin lyase-like"/>
    <property type="match status" value="1"/>
</dbReference>
<keyword evidence="3" id="KW-0732">Signal</keyword>
<keyword evidence="6" id="KW-1185">Reference proteome</keyword>
<organism evidence="5 6">
    <name type="scientific">Kitasatospora atroaurantiaca</name>
    <dbReference type="NCBI Taxonomy" id="285545"/>
    <lineage>
        <taxon>Bacteria</taxon>
        <taxon>Bacillati</taxon>
        <taxon>Actinomycetota</taxon>
        <taxon>Actinomycetes</taxon>
        <taxon>Kitasatosporales</taxon>
        <taxon>Streptomycetaceae</taxon>
        <taxon>Kitasatospora</taxon>
    </lineage>
</organism>
<dbReference type="Proteomes" id="UP000318416">
    <property type="component" value="Unassembled WGS sequence"/>
</dbReference>
<dbReference type="AlphaFoldDB" id="A0A561ES73"/>
<protein>
    <recommendedName>
        <fullName evidence="4">PKD domain-containing protein</fullName>
    </recommendedName>
</protein>